<sequence length="623" mass="67783">MVEYQVITWRSPDDPPSEDESSSEFMRQLGPIGLPHDINVQSLFDPTGSPSSFSFSSSVNMCLPGSVCRSVLCSPAVCRLVRRCTAWRWPVVALCGQSHRLRKQPGEFLTKCCLGGLMDEGHSLLPGYPCVFRSLHLLNSGTHQYVGSANAWVLRCVARRRDVGGATTSPVLLLLALIRTGPEGSHCARHTQAQVGELGALPPPHFAPLLPWKHTNICLHRLLKMFVVFGRNRTRQLVDLLPWQLLGASSHPIPFGPVRVAVSRLQDVSQLQVTDLLTELVPDCGAPLLAGFKFSRSEVVLLILTSSNVLRGDEGLLLVCQRCDKAYHTHCLSPPLDGTPNSAWTCKVRKSLSHITAQNCRVCRRCGVTSSGQWANHQFLCESCDPALPCPLCYRAVDFALLQNSLTCSSCYSPLSVLCSLCFRSVHAECSGQVGERTAEFDLYLCSSCSPLEQQLAPPSDASLALSPPAAPDPGQLICLELPPSPLQSPNLSELQPSPTSSSSDHPISSVASETILETCQKDLQLTPPRSPSYQKNSAAVSLEVLKRSLSPPTGDQSHTSSPEMTDLPSSLTLAKYEPPVISPSTFGQSLEQAAVEPQRNSEYCFTFFRHSSESINTFRGDA</sequence>
<dbReference type="InterPro" id="IPR001965">
    <property type="entry name" value="Znf_PHD"/>
</dbReference>
<dbReference type="Gene3D" id="3.30.40.10">
    <property type="entry name" value="Zinc/RING finger domain, C3HC4 (zinc finger)"/>
    <property type="match status" value="1"/>
</dbReference>
<feature type="region of interest" description="Disordered" evidence="9">
    <location>
        <begin position="549"/>
        <end position="568"/>
    </location>
</feature>
<accession>A0A315V9R0</accession>
<evidence type="ECO:0000256" key="5">
    <source>
        <dbReference type="ARBA" id="ARBA00022833"/>
    </source>
</evidence>
<dbReference type="PANTHER" id="PTHR45888">
    <property type="entry name" value="HL01030P-RELATED"/>
    <property type="match status" value="1"/>
</dbReference>
<comment type="subcellular location">
    <subcellularLocation>
        <location evidence="1">Nucleus</location>
    </subcellularLocation>
</comment>
<dbReference type="SUPFAM" id="SSF57903">
    <property type="entry name" value="FYVE/PHD zinc finger"/>
    <property type="match status" value="2"/>
</dbReference>
<evidence type="ECO:0000313" key="11">
    <source>
        <dbReference type="EMBL" id="PWA15686.1"/>
    </source>
</evidence>
<dbReference type="GO" id="GO:0042800">
    <property type="term" value="F:histone H3K4 methyltransferase activity"/>
    <property type="evidence" value="ECO:0007669"/>
    <property type="project" value="TreeGrafter"/>
</dbReference>
<feature type="region of interest" description="Disordered" evidence="9">
    <location>
        <begin position="489"/>
        <end position="509"/>
    </location>
</feature>
<feature type="compositionally biased region" description="Polar residues" evidence="9">
    <location>
        <begin position="551"/>
        <end position="568"/>
    </location>
</feature>
<dbReference type="InterPro" id="IPR019787">
    <property type="entry name" value="Znf_PHD-finger"/>
</dbReference>
<keyword evidence="5" id="KW-0862">Zinc</keyword>
<dbReference type="SMART" id="SM00249">
    <property type="entry name" value="PHD"/>
    <property type="match status" value="2"/>
</dbReference>
<evidence type="ECO:0000256" key="8">
    <source>
        <dbReference type="ARBA" id="ARBA00023242"/>
    </source>
</evidence>
<dbReference type="Proteomes" id="UP000250572">
    <property type="component" value="Unassembled WGS sequence"/>
</dbReference>
<dbReference type="EMBL" id="NHOQ01002580">
    <property type="protein sequence ID" value="PWA15686.1"/>
    <property type="molecule type" value="Genomic_DNA"/>
</dbReference>
<dbReference type="GO" id="GO:0008270">
    <property type="term" value="F:zinc ion binding"/>
    <property type="evidence" value="ECO:0007669"/>
    <property type="project" value="UniProtKB-KW"/>
</dbReference>
<dbReference type="GO" id="GO:0003713">
    <property type="term" value="F:transcription coactivator activity"/>
    <property type="evidence" value="ECO:0007669"/>
    <property type="project" value="TreeGrafter"/>
</dbReference>
<dbReference type="GO" id="GO:0045944">
    <property type="term" value="P:positive regulation of transcription by RNA polymerase II"/>
    <property type="evidence" value="ECO:0007669"/>
    <property type="project" value="TreeGrafter"/>
</dbReference>
<keyword evidence="12" id="KW-1185">Reference proteome</keyword>
<feature type="domain" description="Zinc finger PHD-type" evidence="10">
    <location>
        <begin position="312"/>
        <end position="350"/>
    </location>
</feature>
<keyword evidence="7" id="KW-0804">Transcription</keyword>
<evidence type="ECO:0000313" key="12">
    <source>
        <dbReference type="Proteomes" id="UP000250572"/>
    </source>
</evidence>
<keyword evidence="6" id="KW-0805">Transcription regulation</keyword>
<evidence type="ECO:0000256" key="9">
    <source>
        <dbReference type="SAM" id="MobiDB-lite"/>
    </source>
</evidence>
<protein>
    <recommendedName>
        <fullName evidence="10">Zinc finger PHD-type domain-containing protein</fullName>
    </recommendedName>
</protein>
<evidence type="ECO:0000256" key="6">
    <source>
        <dbReference type="ARBA" id="ARBA00023015"/>
    </source>
</evidence>
<proteinExistence type="predicted"/>
<evidence type="ECO:0000256" key="4">
    <source>
        <dbReference type="ARBA" id="ARBA00022771"/>
    </source>
</evidence>
<evidence type="ECO:0000256" key="2">
    <source>
        <dbReference type="ARBA" id="ARBA00022723"/>
    </source>
</evidence>
<evidence type="ECO:0000256" key="7">
    <source>
        <dbReference type="ARBA" id="ARBA00023163"/>
    </source>
</evidence>
<feature type="domain" description="Zinc finger PHD-type" evidence="10">
    <location>
        <begin position="407"/>
        <end position="450"/>
    </location>
</feature>
<keyword evidence="8" id="KW-0539">Nucleus</keyword>
<dbReference type="InterPro" id="IPR011011">
    <property type="entry name" value="Znf_FYVE_PHD"/>
</dbReference>
<evidence type="ECO:0000256" key="3">
    <source>
        <dbReference type="ARBA" id="ARBA00022737"/>
    </source>
</evidence>
<reference evidence="11 12" key="1">
    <citation type="journal article" date="2018" name="G3 (Bethesda)">
        <title>A High-Quality Reference Genome for the Invasive Mosquitofish Gambusia affinis Using a Chicago Library.</title>
        <authorList>
            <person name="Hoffberg S.L."/>
            <person name="Troendle N.J."/>
            <person name="Glenn T.C."/>
            <person name="Mahmud O."/>
            <person name="Louha S."/>
            <person name="Chalopin D."/>
            <person name="Bennetzen J.L."/>
            <person name="Mauricio R."/>
        </authorList>
    </citation>
    <scope>NUCLEOTIDE SEQUENCE [LARGE SCALE GENOMIC DNA]</scope>
    <source>
        <strain evidence="11">NE01/NJP1002.9</strain>
        <tissue evidence="11">Muscle</tissue>
    </source>
</reference>
<organism evidence="11 12">
    <name type="scientific">Gambusia affinis</name>
    <name type="common">Western mosquitofish</name>
    <name type="synonym">Heterandria affinis</name>
    <dbReference type="NCBI Taxonomy" id="33528"/>
    <lineage>
        <taxon>Eukaryota</taxon>
        <taxon>Metazoa</taxon>
        <taxon>Chordata</taxon>
        <taxon>Craniata</taxon>
        <taxon>Vertebrata</taxon>
        <taxon>Euteleostomi</taxon>
        <taxon>Actinopterygii</taxon>
        <taxon>Neopterygii</taxon>
        <taxon>Teleostei</taxon>
        <taxon>Neoteleostei</taxon>
        <taxon>Acanthomorphata</taxon>
        <taxon>Ovalentaria</taxon>
        <taxon>Atherinomorphae</taxon>
        <taxon>Cyprinodontiformes</taxon>
        <taxon>Poeciliidae</taxon>
        <taxon>Poeciliinae</taxon>
        <taxon>Gambusia</taxon>
    </lineage>
</organism>
<dbReference type="Pfam" id="PF00628">
    <property type="entry name" value="PHD"/>
    <property type="match status" value="1"/>
</dbReference>
<keyword evidence="4" id="KW-0863">Zinc-finger</keyword>
<comment type="caution">
    <text evidence="11">The sequence shown here is derived from an EMBL/GenBank/DDBJ whole genome shotgun (WGS) entry which is preliminary data.</text>
</comment>
<keyword evidence="2" id="KW-0479">Metal-binding</keyword>
<dbReference type="InterPro" id="IPR013083">
    <property type="entry name" value="Znf_RING/FYVE/PHD"/>
</dbReference>
<evidence type="ECO:0000259" key="10">
    <source>
        <dbReference type="SMART" id="SM00249"/>
    </source>
</evidence>
<name>A0A315V9R0_GAMAF</name>
<dbReference type="STRING" id="33528.ENSGAFP00000004759"/>
<keyword evidence="3" id="KW-0677">Repeat</keyword>
<evidence type="ECO:0000256" key="1">
    <source>
        <dbReference type="ARBA" id="ARBA00004123"/>
    </source>
</evidence>
<dbReference type="PANTHER" id="PTHR45888:SF6">
    <property type="entry name" value="HL01030P-RELATED"/>
    <property type="match status" value="1"/>
</dbReference>
<dbReference type="GO" id="GO:0044666">
    <property type="term" value="C:MLL3/4 complex"/>
    <property type="evidence" value="ECO:0007669"/>
    <property type="project" value="TreeGrafter"/>
</dbReference>
<dbReference type="AlphaFoldDB" id="A0A315V9R0"/>
<gene>
    <name evidence="11" type="ORF">CCH79_00019601</name>
</gene>